<dbReference type="InterPro" id="IPR011663">
    <property type="entry name" value="UTRA"/>
</dbReference>
<dbReference type="EMBL" id="CP060634">
    <property type="protein sequence ID" value="QNM05220.1"/>
    <property type="molecule type" value="Genomic_DNA"/>
</dbReference>
<dbReference type="InterPro" id="IPR036388">
    <property type="entry name" value="WH-like_DNA-bd_sf"/>
</dbReference>
<dbReference type="AlphaFoldDB" id="A0A7G9G338"/>
<organism evidence="5 6">
    <name type="scientific">Qiania dongpingensis</name>
    <dbReference type="NCBI Taxonomy" id="2763669"/>
    <lineage>
        <taxon>Bacteria</taxon>
        <taxon>Bacillati</taxon>
        <taxon>Bacillota</taxon>
        <taxon>Clostridia</taxon>
        <taxon>Lachnospirales</taxon>
        <taxon>Lachnospiraceae</taxon>
        <taxon>Qiania</taxon>
    </lineage>
</organism>
<dbReference type="InterPro" id="IPR028978">
    <property type="entry name" value="Chorismate_lyase_/UTRA_dom_sf"/>
</dbReference>
<dbReference type="Gene3D" id="3.40.1410.10">
    <property type="entry name" value="Chorismate lyase-like"/>
    <property type="match status" value="1"/>
</dbReference>
<evidence type="ECO:0000256" key="3">
    <source>
        <dbReference type="ARBA" id="ARBA00023163"/>
    </source>
</evidence>
<dbReference type="InterPro" id="IPR050679">
    <property type="entry name" value="Bact_HTH_transcr_reg"/>
</dbReference>
<keyword evidence="6" id="KW-1185">Reference proteome</keyword>
<dbReference type="RefSeq" id="WP_249302032.1">
    <property type="nucleotide sequence ID" value="NZ_CP060634.1"/>
</dbReference>
<dbReference type="SUPFAM" id="SSF46785">
    <property type="entry name" value="Winged helix' DNA-binding domain"/>
    <property type="match status" value="1"/>
</dbReference>
<dbReference type="Pfam" id="PF00392">
    <property type="entry name" value="GntR"/>
    <property type="match status" value="1"/>
</dbReference>
<dbReference type="CDD" id="cd07377">
    <property type="entry name" value="WHTH_GntR"/>
    <property type="match status" value="1"/>
</dbReference>
<name>A0A7G9G338_9FIRM</name>
<evidence type="ECO:0000313" key="5">
    <source>
        <dbReference type="EMBL" id="QNM05220.1"/>
    </source>
</evidence>
<gene>
    <name evidence="5" type="ORF">H9Q78_12350</name>
</gene>
<reference evidence="5 6" key="1">
    <citation type="submission" date="2020-08" db="EMBL/GenBank/DDBJ databases">
        <authorList>
            <person name="Liu C."/>
            <person name="Sun Q."/>
        </authorList>
    </citation>
    <scope>NUCLEOTIDE SEQUENCE [LARGE SCALE GENOMIC DNA]</scope>
    <source>
        <strain evidence="5 6">NSJ-38</strain>
    </source>
</reference>
<dbReference type="SMART" id="SM00345">
    <property type="entry name" value="HTH_GNTR"/>
    <property type="match status" value="1"/>
</dbReference>
<evidence type="ECO:0000256" key="2">
    <source>
        <dbReference type="ARBA" id="ARBA00023125"/>
    </source>
</evidence>
<evidence type="ECO:0000256" key="1">
    <source>
        <dbReference type="ARBA" id="ARBA00023015"/>
    </source>
</evidence>
<dbReference type="SMART" id="SM00866">
    <property type="entry name" value="UTRA"/>
    <property type="match status" value="1"/>
</dbReference>
<dbReference type="PANTHER" id="PTHR44846">
    <property type="entry name" value="MANNOSYL-D-GLYCERATE TRANSPORT/METABOLISM SYSTEM REPRESSOR MNGR-RELATED"/>
    <property type="match status" value="1"/>
</dbReference>
<proteinExistence type="predicted"/>
<dbReference type="GO" id="GO:0003700">
    <property type="term" value="F:DNA-binding transcription factor activity"/>
    <property type="evidence" value="ECO:0007669"/>
    <property type="project" value="InterPro"/>
</dbReference>
<dbReference type="PROSITE" id="PS50949">
    <property type="entry name" value="HTH_GNTR"/>
    <property type="match status" value="1"/>
</dbReference>
<evidence type="ECO:0000313" key="6">
    <source>
        <dbReference type="Proteomes" id="UP000515823"/>
    </source>
</evidence>
<keyword evidence="2" id="KW-0238">DNA-binding</keyword>
<dbReference type="GO" id="GO:0003677">
    <property type="term" value="F:DNA binding"/>
    <property type="evidence" value="ECO:0007669"/>
    <property type="project" value="UniProtKB-KW"/>
</dbReference>
<dbReference type="Pfam" id="PF07702">
    <property type="entry name" value="UTRA"/>
    <property type="match status" value="1"/>
</dbReference>
<dbReference type="InterPro" id="IPR000524">
    <property type="entry name" value="Tscrpt_reg_HTH_GntR"/>
</dbReference>
<keyword evidence="1" id="KW-0805">Transcription regulation</keyword>
<dbReference type="Gene3D" id="1.10.10.10">
    <property type="entry name" value="Winged helix-like DNA-binding domain superfamily/Winged helix DNA-binding domain"/>
    <property type="match status" value="1"/>
</dbReference>
<dbReference type="PRINTS" id="PR00035">
    <property type="entry name" value="HTHGNTR"/>
</dbReference>
<dbReference type="InterPro" id="IPR036390">
    <property type="entry name" value="WH_DNA-bd_sf"/>
</dbReference>
<keyword evidence="3" id="KW-0804">Transcription</keyword>
<dbReference type="PANTHER" id="PTHR44846:SF1">
    <property type="entry name" value="MANNOSYL-D-GLYCERATE TRANSPORT_METABOLISM SYSTEM REPRESSOR MNGR-RELATED"/>
    <property type="match status" value="1"/>
</dbReference>
<dbReference type="SUPFAM" id="SSF64288">
    <property type="entry name" value="Chorismate lyase-like"/>
    <property type="match status" value="1"/>
</dbReference>
<dbReference type="GO" id="GO:0045892">
    <property type="term" value="P:negative regulation of DNA-templated transcription"/>
    <property type="evidence" value="ECO:0007669"/>
    <property type="project" value="TreeGrafter"/>
</dbReference>
<accession>A0A7G9G338</accession>
<protein>
    <submittedName>
        <fullName evidence="5">GntR family transcriptional regulator</fullName>
    </submittedName>
</protein>
<evidence type="ECO:0000259" key="4">
    <source>
        <dbReference type="PROSITE" id="PS50949"/>
    </source>
</evidence>
<feature type="domain" description="HTH gntR-type" evidence="4">
    <location>
        <begin position="8"/>
        <end position="76"/>
    </location>
</feature>
<dbReference type="KEGG" id="qdo:H9Q78_12350"/>
<sequence>MENNRTNEPVYMKVYRGLKAEIQKGTYPVNSFLPKESELEGIYGVSRTTVRKAVKMLSQENILEVRQGCGTKVCDYKATQDYNKVTSVTESLRKKGYSVSTGSMMIDTVDAVGEMAEGLEIPSGTKLARVQRLQLADDNPVTIMENYIPYSFVPGIEKYQDKFVAFYQFLEETYGITIDSTKDRISAVSATFIEAQILGIKPRDALLMVRRVCYHEDRPICMDYVKIIGSRYEVEIHGHGRSK</sequence>
<dbReference type="Proteomes" id="UP000515823">
    <property type="component" value="Chromosome"/>
</dbReference>